<comment type="caution">
    <text evidence="2">The sequence shown here is derived from an EMBL/GenBank/DDBJ whole genome shotgun (WGS) entry which is preliminary data.</text>
</comment>
<dbReference type="AlphaFoldDB" id="A0A9P4LV00"/>
<feature type="region of interest" description="Disordered" evidence="1">
    <location>
        <begin position="1"/>
        <end position="23"/>
    </location>
</feature>
<dbReference type="EMBL" id="ML978155">
    <property type="protein sequence ID" value="KAF2036239.1"/>
    <property type="molecule type" value="Genomic_DNA"/>
</dbReference>
<sequence>MPAKASPQTTDATAKNKSPDEVTWKTKLWQRLHRHNDLEAAENIRLSRVYVWARDAIRRKATLEKKDQPPVATNKHTAGHACTSNKRSKLPSVIAPRNHSSEFGKSSQSDDSQSDDSQSDLYHPRAHVHAHAAPRAHPYISEHARIQARVHTQVHAHTKAHAHAHAHVHVHSHALAHARGHHCHQLHPLTPRKYFARQPISPTPHSSASDHLILAPFAPD</sequence>
<name>A0A9P4LV00_9PLEO</name>
<dbReference type="Proteomes" id="UP000799777">
    <property type="component" value="Unassembled WGS sequence"/>
</dbReference>
<accession>A0A9P4LV00</accession>
<reference evidence="2" key="1">
    <citation type="journal article" date="2020" name="Stud. Mycol.">
        <title>101 Dothideomycetes genomes: a test case for predicting lifestyles and emergence of pathogens.</title>
        <authorList>
            <person name="Haridas S."/>
            <person name="Albert R."/>
            <person name="Binder M."/>
            <person name="Bloem J."/>
            <person name="Labutti K."/>
            <person name="Salamov A."/>
            <person name="Andreopoulos B."/>
            <person name="Baker S."/>
            <person name="Barry K."/>
            <person name="Bills G."/>
            <person name="Bluhm B."/>
            <person name="Cannon C."/>
            <person name="Castanera R."/>
            <person name="Culley D."/>
            <person name="Daum C."/>
            <person name="Ezra D."/>
            <person name="Gonzalez J."/>
            <person name="Henrissat B."/>
            <person name="Kuo A."/>
            <person name="Liang C."/>
            <person name="Lipzen A."/>
            <person name="Lutzoni F."/>
            <person name="Magnuson J."/>
            <person name="Mondo S."/>
            <person name="Nolan M."/>
            <person name="Ohm R."/>
            <person name="Pangilinan J."/>
            <person name="Park H.-J."/>
            <person name="Ramirez L."/>
            <person name="Alfaro M."/>
            <person name="Sun H."/>
            <person name="Tritt A."/>
            <person name="Yoshinaga Y."/>
            <person name="Zwiers L.-H."/>
            <person name="Turgeon B."/>
            <person name="Goodwin S."/>
            <person name="Spatafora J."/>
            <person name="Crous P."/>
            <person name="Grigoriev I."/>
        </authorList>
    </citation>
    <scope>NUCLEOTIDE SEQUENCE</scope>
    <source>
        <strain evidence="2">CBS 110217</strain>
    </source>
</reference>
<organism evidence="2 3">
    <name type="scientific">Setomelanomma holmii</name>
    <dbReference type="NCBI Taxonomy" id="210430"/>
    <lineage>
        <taxon>Eukaryota</taxon>
        <taxon>Fungi</taxon>
        <taxon>Dikarya</taxon>
        <taxon>Ascomycota</taxon>
        <taxon>Pezizomycotina</taxon>
        <taxon>Dothideomycetes</taxon>
        <taxon>Pleosporomycetidae</taxon>
        <taxon>Pleosporales</taxon>
        <taxon>Pleosporineae</taxon>
        <taxon>Phaeosphaeriaceae</taxon>
        <taxon>Setomelanomma</taxon>
    </lineage>
</organism>
<feature type="compositionally biased region" description="Polar residues" evidence="1">
    <location>
        <begin position="1"/>
        <end position="16"/>
    </location>
</feature>
<keyword evidence="3" id="KW-1185">Reference proteome</keyword>
<evidence type="ECO:0000313" key="3">
    <source>
        <dbReference type="Proteomes" id="UP000799777"/>
    </source>
</evidence>
<protein>
    <submittedName>
        <fullName evidence="2">Uncharacterized protein</fullName>
    </submittedName>
</protein>
<evidence type="ECO:0000256" key="1">
    <source>
        <dbReference type="SAM" id="MobiDB-lite"/>
    </source>
</evidence>
<gene>
    <name evidence="2" type="ORF">EK21DRAFT_83941</name>
</gene>
<feature type="region of interest" description="Disordered" evidence="1">
    <location>
        <begin position="63"/>
        <end position="121"/>
    </location>
</feature>
<proteinExistence type="predicted"/>
<evidence type="ECO:0000313" key="2">
    <source>
        <dbReference type="EMBL" id="KAF2036239.1"/>
    </source>
</evidence>